<evidence type="ECO:0000313" key="1">
    <source>
        <dbReference type="EMBL" id="KAH7990306.1"/>
    </source>
</evidence>
<dbReference type="EMBL" id="CM037629">
    <property type="protein sequence ID" value="KAH7990306.1"/>
    <property type="molecule type" value="Genomic_DNA"/>
</dbReference>
<proteinExistence type="predicted"/>
<protein>
    <submittedName>
        <fullName evidence="1">Uncharacterized protein</fullName>
    </submittedName>
</protein>
<comment type="caution">
    <text evidence="1">The sequence shown here is derived from an EMBL/GenBank/DDBJ whole genome shotgun (WGS) entry which is preliminary data.</text>
</comment>
<dbReference type="Proteomes" id="UP000827872">
    <property type="component" value="Linkage Group LG16"/>
</dbReference>
<accession>A0ACB8ECK2</accession>
<keyword evidence="2" id="KW-1185">Reference proteome</keyword>
<organism evidence="1 2">
    <name type="scientific">Sphaerodactylus townsendi</name>
    <dbReference type="NCBI Taxonomy" id="933632"/>
    <lineage>
        <taxon>Eukaryota</taxon>
        <taxon>Metazoa</taxon>
        <taxon>Chordata</taxon>
        <taxon>Craniata</taxon>
        <taxon>Vertebrata</taxon>
        <taxon>Euteleostomi</taxon>
        <taxon>Lepidosauria</taxon>
        <taxon>Squamata</taxon>
        <taxon>Bifurcata</taxon>
        <taxon>Gekkota</taxon>
        <taxon>Sphaerodactylidae</taxon>
        <taxon>Sphaerodactylus</taxon>
    </lineage>
</organism>
<sequence length="643" mass="71353">MAGGCLNLWREENDALVRRWRRSPQRVPTFSGSEARSAGEWQAAFRKLLQKIQGLPAVLPALPLELTILCNSLLFDIGLSCDSSEQLLARIDHGLNRVLEAHAVPGQRFTPVDLWQKVLHQGVSEELRGPLHQLAALQGLLWLAANRLGEAEGLFQHLCSAESPGLPSHGGCENKLLSLLQGWHPCDVGESDPLVGQSARDLKDVLWTSAAFLQGFQELVAGNHSVALALLQAAATGLCPKRVLAQIFTLMGCCNVKMGKPQTTIQCLKRALQVDSSFLPALHQAALLYRHLGLMEAELEALTLLYQAMEGPTETAIKSLSPLSLVSVELLICTPRLRAFFGRNSSLEVKYLLAHRCLEAGRAGEAAEHYLDLLALWQDGPLHQEPLCGKLAIPRIPQVFLEAAAALEEVTRHRDAIAICEEVVTRTSHLIPQSLRIDVGSSTLEEGSQGPPGASLAQQEREKLCCVLWRATAYLLQGCASARLGEAKEAISVLTRCLHDLLRIQFVNTGSNSTEEQLALFAPLEAKMIPQVRHLALTVRGAEFLELGRDKEALMDFQHSLHFCPESPAAHWYLLHTLWKLDRKQEALAHWQKFHTNPVLMEEEAERSCPQYLYLCMKWMKFPHSESLAKNLETCLGERRQKR</sequence>
<reference evidence="1" key="1">
    <citation type="submission" date="2021-08" db="EMBL/GenBank/DDBJ databases">
        <title>The first chromosome-level gecko genome reveals the dynamic sex chromosomes of Neotropical dwarf geckos (Sphaerodactylidae: Sphaerodactylus).</title>
        <authorList>
            <person name="Pinto B.J."/>
            <person name="Keating S.E."/>
            <person name="Gamble T."/>
        </authorList>
    </citation>
    <scope>NUCLEOTIDE SEQUENCE</scope>
    <source>
        <strain evidence="1">TG3544</strain>
    </source>
</reference>
<name>A0ACB8ECK2_9SAUR</name>
<evidence type="ECO:0000313" key="2">
    <source>
        <dbReference type="Proteomes" id="UP000827872"/>
    </source>
</evidence>
<gene>
    <name evidence="1" type="ORF">K3G42_005210</name>
</gene>